<evidence type="ECO:0000259" key="2">
    <source>
        <dbReference type="Pfam" id="PF13679"/>
    </source>
</evidence>
<protein>
    <recommendedName>
        <fullName evidence="2">Methyltransferase domain-containing protein</fullName>
    </recommendedName>
</protein>
<keyword evidence="1" id="KW-0732">Signal</keyword>
<evidence type="ECO:0000313" key="3">
    <source>
        <dbReference type="EMBL" id="CAE7473458.1"/>
    </source>
</evidence>
<proteinExistence type="predicted"/>
<reference evidence="3" key="1">
    <citation type="submission" date="2021-02" db="EMBL/GenBank/DDBJ databases">
        <authorList>
            <person name="Dougan E. K."/>
            <person name="Rhodes N."/>
            <person name="Thang M."/>
            <person name="Chan C."/>
        </authorList>
    </citation>
    <scope>NUCLEOTIDE SEQUENCE</scope>
</reference>
<comment type="caution">
    <text evidence="3">The sequence shown here is derived from an EMBL/GenBank/DDBJ whole genome shotgun (WGS) entry which is preliminary data.</text>
</comment>
<dbReference type="InterPro" id="IPR025714">
    <property type="entry name" value="Methyltranfer_dom"/>
</dbReference>
<feature type="signal peptide" evidence="1">
    <location>
        <begin position="1"/>
        <end position="19"/>
    </location>
</feature>
<sequence>MLLLTVLGFYMSMLKYTAAAQPLARHALPVSQWRKNSRNYLQAGDAAPFANAGQSGDADKLLCEVGSVISAGLPGRLPRKELFEAHAVMEVVNRHFPTESRIFEPCAGCGLLAIFLVLSNRGRRVRCSDKKQPRLARELHECVAHKWPFLRQQIQWEEADVRKTTVTVARDELLVSCHACSFLSDEMILSAKRSFRPLVLVPCCYETQPVLTERSWLPNWSFRRWPWLEEGAVNRRGRTAIDEVRIQTLKNAGYDVAREEIDRQISEMNRVIVAQPLQQQV</sequence>
<feature type="domain" description="Methyltransferase" evidence="2">
    <location>
        <begin position="98"/>
        <end position="206"/>
    </location>
</feature>
<gene>
    <name evidence="3" type="ORF">SPIL2461_LOCUS12020</name>
</gene>
<name>A0A812SFR2_SYMPI</name>
<dbReference type="EMBL" id="CAJNIZ010024025">
    <property type="protein sequence ID" value="CAE7473458.1"/>
    <property type="molecule type" value="Genomic_DNA"/>
</dbReference>
<accession>A0A812SFR2</accession>
<keyword evidence="4" id="KW-1185">Reference proteome</keyword>
<evidence type="ECO:0000313" key="4">
    <source>
        <dbReference type="Proteomes" id="UP000649617"/>
    </source>
</evidence>
<dbReference type="Proteomes" id="UP000649617">
    <property type="component" value="Unassembled WGS sequence"/>
</dbReference>
<dbReference type="SUPFAM" id="SSF53335">
    <property type="entry name" value="S-adenosyl-L-methionine-dependent methyltransferases"/>
    <property type="match status" value="1"/>
</dbReference>
<dbReference type="OrthoDB" id="407496at2759"/>
<dbReference type="AlphaFoldDB" id="A0A812SFR2"/>
<evidence type="ECO:0000256" key="1">
    <source>
        <dbReference type="SAM" id="SignalP"/>
    </source>
</evidence>
<organism evidence="3 4">
    <name type="scientific">Symbiodinium pilosum</name>
    <name type="common">Dinoflagellate</name>
    <dbReference type="NCBI Taxonomy" id="2952"/>
    <lineage>
        <taxon>Eukaryota</taxon>
        <taxon>Sar</taxon>
        <taxon>Alveolata</taxon>
        <taxon>Dinophyceae</taxon>
        <taxon>Suessiales</taxon>
        <taxon>Symbiodiniaceae</taxon>
        <taxon>Symbiodinium</taxon>
    </lineage>
</organism>
<dbReference type="Pfam" id="PF13679">
    <property type="entry name" value="Methyltransf_32"/>
    <property type="match status" value="1"/>
</dbReference>
<feature type="chain" id="PRO_5032330150" description="Methyltransferase domain-containing protein" evidence="1">
    <location>
        <begin position="20"/>
        <end position="281"/>
    </location>
</feature>
<dbReference type="InterPro" id="IPR029063">
    <property type="entry name" value="SAM-dependent_MTases_sf"/>
</dbReference>